<keyword evidence="3" id="KW-0460">Magnesium</keyword>
<evidence type="ECO:0000256" key="2">
    <source>
        <dbReference type="ARBA" id="ARBA00022723"/>
    </source>
</evidence>
<dbReference type="InterPro" id="IPR029065">
    <property type="entry name" value="Enolase_C-like"/>
</dbReference>
<organism evidence="5 6">
    <name type="scientific">Sporosarcina newyorkensis</name>
    <dbReference type="NCBI Taxonomy" id="759851"/>
    <lineage>
        <taxon>Bacteria</taxon>
        <taxon>Bacillati</taxon>
        <taxon>Bacillota</taxon>
        <taxon>Bacilli</taxon>
        <taxon>Bacillales</taxon>
        <taxon>Caryophanaceae</taxon>
        <taxon>Sporosarcina</taxon>
    </lineage>
</organism>
<keyword evidence="2" id="KW-0479">Metal-binding</keyword>
<evidence type="ECO:0000256" key="1">
    <source>
        <dbReference type="ARBA" id="ARBA00001946"/>
    </source>
</evidence>
<dbReference type="Pfam" id="PF13378">
    <property type="entry name" value="MR_MLE_C"/>
    <property type="match status" value="1"/>
</dbReference>
<dbReference type="RefSeq" id="WP_078817504.1">
    <property type="nucleotide sequence ID" value="NZ_FUYJ01000003.1"/>
</dbReference>
<dbReference type="Pfam" id="PF02746">
    <property type="entry name" value="MR_MLE_N"/>
    <property type="match status" value="1"/>
</dbReference>
<dbReference type="Gene3D" id="3.30.390.10">
    <property type="entry name" value="Enolase-like, N-terminal domain"/>
    <property type="match status" value="1"/>
</dbReference>
<dbReference type="EMBL" id="FUYJ01000003">
    <property type="protein sequence ID" value="SKA97991.1"/>
    <property type="molecule type" value="Genomic_DNA"/>
</dbReference>
<dbReference type="InterPro" id="IPR036849">
    <property type="entry name" value="Enolase-like_C_sf"/>
</dbReference>
<evidence type="ECO:0000313" key="5">
    <source>
        <dbReference type="EMBL" id="SKA97991.1"/>
    </source>
</evidence>
<dbReference type="SUPFAM" id="SSF51604">
    <property type="entry name" value="Enolase C-terminal domain-like"/>
    <property type="match status" value="1"/>
</dbReference>
<dbReference type="Proteomes" id="UP000190042">
    <property type="component" value="Unassembled WGS sequence"/>
</dbReference>
<sequence>MKIIDLTVNRYMNMEESDMAHAAGHEILIVEVQTDIGVTGRSFIGTPIFEHGITGDVAVTLLRRNFKNKIIGENPLHTEKIWQLLFDAPWRLGMRGMIRDCIAAVDFALWDIKGKLLNVPLSDLFGGHRDRVLTYANVGHQLPPDELGKKALEYVNKGHSAIKIRGSLTAVSLEESTRRVAAVREAIGPNVKLMVDINGTWDAATAIEQLKKWGKYDVYWLEEPVSPEDITGYARVRERAGHTLIAGGEQNTGLHEFRQYIEKNAIDVLQPNASCTGGITEWLKIYQFATAHNIPISPWNLQQIHVHMAVGLPNVKWIEYFTPDRSSFQNKLLKGPQFKEIIGEDGLYLAAPTLPGLALEIDEKVAEESLVKE</sequence>
<dbReference type="GO" id="GO:0000287">
    <property type="term" value="F:magnesium ion binding"/>
    <property type="evidence" value="ECO:0007669"/>
    <property type="project" value="TreeGrafter"/>
</dbReference>
<dbReference type="SUPFAM" id="SSF54826">
    <property type="entry name" value="Enolase N-terminal domain-like"/>
    <property type="match status" value="1"/>
</dbReference>
<dbReference type="PANTHER" id="PTHR13794:SF58">
    <property type="entry name" value="MITOCHONDRIAL ENOLASE SUPERFAMILY MEMBER 1"/>
    <property type="match status" value="1"/>
</dbReference>
<evidence type="ECO:0000259" key="4">
    <source>
        <dbReference type="SMART" id="SM00922"/>
    </source>
</evidence>
<evidence type="ECO:0000313" key="6">
    <source>
        <dbReference type="Proteomes" id="UP000190042"/>
    </source>
</evidence>
<dbReference type="CDD" id="cd03316">
    <property type="entry name" value="MR_like"/>
    <property type="match status" value="1"/>
</dbReference>
<dbReference type="GO" id="GO:0016052">
    <property type="term" value="P:carbohydrate catabolic process"/>
    <property type="evidence" value="ECO:0007669"/>
    <property type="project" value="TreeGrafter"/>
</dbReference>
<protein>
    <submittedName>
        <fullName evidence="5">L-alanine-DL-glutamate epimerase</fullName>
    </submittedName>
</protein>
<dbReference type="SMART" id="SM00922">
    <property type="entry name" value="MR_MLE"/>
    <property type="match status" value="1"/>
</dbReference>
<dbReference type="PANTHER" id="PTHR13794">
    <property type="entry name" value="ENOLASE SUPERFAMILY, MANDELATE RACEMASE"/>
    <property type="match status" value="1"/>
</dbReference>
<proteinExistence type="predicted"/>
<comment type="cofactor">
    <cofactor evidence="1">
        <name>Mg(2+)</name>
        <dbReference type="ChEBI" id="CHEBI:18420"/>
    </cofactor>
</comment>
<accession>A0A1T4Y9M8</accession>
<dbReference type="InterPro" id="IPR013341">
    <property type="entry name" value="Mandelate_racemase_N_dom"/>
</dbReference>
<dbReference type="InterPro" id="IPR013342">
    <property type="entry name" value="Mandelate_racemase_C"/>
</dbReference>
<dbReference type="InterPro" id="IPR046945">
    <property type="entry name" value="RHMD-like"/>
</dbReference>
<dbReference type="GO" id="GO:0016836">
    <property type="term" value="F:hydro-lyase activity"/>
    <property type="evidence" value="ECO:0007669"/>
    <property type="project" value="TreeGrafter"/>
</dbReference>
<dbReference type="Gene3D" id="3.20.20.120">
    <property type="entry name" value="Enolase-like C-terminal domain"/>
    <property type="match status" value="1"/>
</dbReference>
<dbReference type="InterPro" id="IPR029017">
    <property type="entry name" value="Enolase-like_N"/>
</dbReference>
<name>A0A1T4Y9M8_9BACL</name>
<reference evidence="6" key="1">
    <citation type="submission" date="2017-02" db="EMBL/GenBank/DDBJ databases">
        <authorList>
            <person name="Varghese N."/>
            <person name="Submissions S."/>
        </authorList>
    </citation>
    <scope>NUCLEOTIDE SEQUENCE [LARGE SCALE GENOMIC DNA]</scope>
    <source>
        <strain evidence="6">DSM 23966</strain>
    </source>
</reference>
<gene>
    <name evidence="5" type="ORF">SAMN04244570_1982</name>
</gene>
<dbReference type="AlphaFoldDB" id="A0A1T4Y9M8"/>
<keyword evidence="6" id="KW-1185">Reference proteome</keyword>
<feature type="domain" description="Mandelate racemase/muconate lactonizing enzyme C-terminal" evidence="4">
    <location>
        <begin position="144"/>
        <end position="243"/>
    </location>
</feature>
<evidence type="ECO:0000256" key="3">
    <source>
        <dbReference type="ARBA" id="ARBA00022842"/>
    </source>
</evidence>